<dbReference type="InterPro" id="IPR002931">
    <property type="entry name" value="Transglutaminase-like"/>
</dbReference>
<evidence type="ECO:0000313" key="2">
    <source>
        <dbReference type="EMBL" id="SEU16274.1"/>
    </source>
</evidence>
<dbReference type="InterPro" id="IPR038765">
    <property type="entry name" value="Papain-like_cys_pep_sf"/>
</dbReference>
<dbReference type="Pfam" id="PF01841">
    <property type="entry name" value="Transglut_core"/>
    <property type="match status" value="1"/>
</dbReference>
<feature type="domain" description="Transglutaminase-like" evidence="1">
    <location>
        <begin position="139"/>
        <end position="200"/>
    </location>
</feature>
<sequence length="339" mass="38766">MEPFYYSQMSKTERSVYHGMKTGLTALAPSFCVPRLEGRQLADVFFKLRLDNPEIFYAVSFQYRGYRDSDKVEVIPEYLFDKGRVKEHKQAMEARVAKLARPALSMSEWDRELYIHDTICSTVRYDKLKKPYSHEIIGPLGQGVGVCEGIAKSVKILCDALGIWCIIAISEANPEKKIKYRHAWNVVRIGGVYVHLDATFDNSLSRGGTVRHDYFNLDDRSLFRDHEPALYGIPSCTDGNRFYYREKKLSFTKTEEVAKRAAQAVKKGRELIFHWRGGYLTREVLQELLGLMEQAAVQRGKHAAVSLNWPQAVLQVSFRDAEPAEELVVEEANEGERDG</sequence>
<dbReference type="EMBL" id="FOIM01000039">
    <property type="protein sequence ID" value="SEU16274.1"/>
    <property type="molecule type" value="Genomic_DNA"/>
</dbReference>
<dbReference type="SUPFAM" id="SSF54001">
    <property type="entry name" value="Cysteine proteinases"/>
    <property type="match status" value="1"/>
</dbReference>
<name>A0A1I0K183_9FIRM</name>
<dbReference type="SMART" id="SM00460">
    <property type="entry name" value="TGc"/>
    <property type="match status" value="1"/>
</dbReference>
<protein>
    <recommendedName>
        <fullName evidence="1">Transglutaminase-like domain-containing protein</fullName>
    </recommendedName>
</protein>
<organism evidence="2 3">
    <name type="scientific">Enterocloster lavalensis</name>
    <dbReference type="NCBI Taxonomy" id="460384"/>
    <lineage>
        <taxon>Bacteria</taxon>
        <taxon>Bacillati</taxon>
        <taxon>Bacillota</taxon>
        <taxon>Clostridia</taxon>
        <taxon>Lachnospirales</taxon>
        <taxon>Lachnospiraceae</taxon>
        <taxon>Enterocloster</taxon>
    </lineage>
</organism>
<evidence type="ECO:0000313" key="3">
    <source>
        <dbReference type="Proteomes" id="UP000198508"/>
    </source>
</evidence>
<dbReference type="Gene3D" id="3.10.620.30">
    <property type="match status" value="1"/>
</dbReference>
<accession>A0A1I0K183</accession>
<proteinExistence type="predicted"/>
<dbReference type="STRING" id="460384.SAMN05216313_13931"/>
<dbReference type="RefSeq" id="WP_092370502.1">
    <property type="nucleotide sequence ID" value="NZ_CAJJSN010000002.1"/>
</dbReference>
<reference evidence="3" key="1">
    <citation type="submission" date="2016-10" db="EMBL/GenBank/DDBJ databases">
        <authorList>
            <person name="Varghese N."/>
            <person name="Submissions S."/>
        </authorList>
    </citation>
    <scope>NUCLEOTIDE SEQUENCE [LARGE SCALE GENOMIC DNA]</scope>
    <source>
        <strain evidence="3">NLAE-zl-G277</strain>
    </source>
</reference>
<dbReference type="Proteomes" id="UP000198508">
    <property type="component" value="Unassembled WGS sequence"/>
</dbReference>
<keyword evidence="3" id="KW-1185">Reference proteome</keyword>
<dbReference type="AlphaFoldDB" id="A0A1I0K183"/>
<evidence type="ECO:0000259" key="1">
    <source>
        <dbReference type="SMART" id="SM00460"/>
    </source>
</evidence>
<dbReference type="GeneID" id="93280632"/>
<gene>
    <name evidence="2" type="ORF">SAMN05216313_13931</name>
</gene>